<feature type="chain" id="PRO_5040484543" description="Secreted protein" evidence="1">
    <location>
        <begin position="25"/>
        <end position="276"/>
    </location>
</feature>
<dbReference type="RefSeq" id="WP_003157545.1">
    <property type="nucleotide sequence ID" value="NZ_CAHPSG010000026.1"/>
</dbReference>
<organism evidence="2 3">
    <name type="scientific">Pseudomonas aeruginosa</name>
    <dbReference type="NCBI Taxonomy" id="287"/>
    <lineage>
        <taxon>Bacteria</taxon>
        <taxon>Pseudomonadati</taxon>
        <taxon>Pseudomonadota</taxon>
        <taxon>Gammaproteobacteria</taxon>
        <taxon>Pseudomonadales</taxon>
        <taxon>Pseudomonadaceae</taxon>
        <taxon>Pseudomonas</taxon>
    </lineage>
</organism>
<dbReference type="EMBL" id="CVVU01000077">
    <property type="protein sequence ID" value="CRO39717.1"/>
    <property type="molecule type" value="Genomic_DNA"/>
</dbReference>
<dbReference type="AlphaFoldDB" id="A0A9P1R4D4"/>
<comment type="caution">
    <text evidence="2">The sequence shown here is derived from an EMBL/GenBank/DDBJ whole genome shotgun (WGS) entry which is preliminary data.</text>
</comment>
<sequence length="276" mass="29234">MSKSLIAVAVIAAGLLASAGQASAAATYSGNAAPALLVIQDEDVLRDLTGKIGSSTEQRVKAGQIGYFANPSAEFVASVWFQQPFKHAGTDYHVAFVKLREIDPQTGKPYESHAAGASVSAITYKKIGNDWEIVSRQSSPFTEAGNWGDATVPEKVGQLELSNTSTALLVPTFESGQGTAYEGEQLIAFDGVHWTSLGIINTSGNNEGTCDDTIPDMPACWSYTGTIHVAPSKNAKMPDLLVVRTGTDYSGYGSKPTPTENIVYRLKDGAYTSLSE</sequence>
<evidence type="ECO:0000256" key="1">
    <source>
        <dbReference type="SAM" id="SignalP"/>
    </source>
</evidence>
<gene>
    <name evidence="2" type="ORF">PAERUG_P19_London_7_VIM_2_05_10_01541</name>
</gene>
<evidence type="ECO:0008006" key="4">
    <source>
        <dbReference type="Google" id="ProtNLM"/>
    </source>
</evidence>
<feature type="signal peptide" evidence="1">
    <location>
        <begin position="1"/>
        <end position="24"/>
    </location>
</feature>
<evidence type="ECO:0000313" key="2">
    <source>
        <dbReference type="EMBL" id="CRO39717.1"/>
    </source>
</evidence>
<protein>
    <recommendedName>
        <fullName evidence="4">Secreted protein</fullName>
    </recommendedName>
</protein>
<reference evidence="3" key="1">
    <citation type="submission" date="2015-06" db="EMBL/GenBank/DDBJ databases">
        <authorList>
            <person name="Radhakrishnan Rajesh"/>
            <person name="Underwood Anthony"/>
            <person name="Al-Shahib Ali"/>
        </authorList>
    </citation>
    <scope>NUCLEOTIDE SEQUENCE [LARGE SCALE GENOMIC DNA]</scope>
    <source>
        <strain evidence="3">P19_London_7_VIM_2_05_10</strain>
    </source>
</reference>
<evidence type="ECO:0000313" key="3">
    <source>
        <dbReference type="Proteomes" id="UP000045039"/>
    </source>
</evidence>
<name>A0A9P1R4D4_PSEAI</name>
<accession>A0A9P1R4D4</accession>
<proteinExistence type="predicted"/>
<keyword evidence="1" id="KW-0732">Signal</keyword>
<dbReference type="Proteomes" id="UP000045039">
    <property type="component" value="Unassembled WGS sequence"/>
</dbReference>